<dbReference type="Gene3D" id="2.40.70.10">
    <property type="entry name" value="Acid Proteases"/>
    <property type="match status" value="1"/>
</dbReference>
<dbReference type="EC" id="3.4.23.-" evidence="2"/>
<dbReference type="InterPro" id="IPR021109">
    <property type="entry name" value="Peptidase_aspartic_dom_sf"/>
</dbReference>
<protein>
    <submittedName>
        <fullName evidence="2">TIGR02281 family clan AA aspartic protease</fullName>
        <ecNumber evidence="2">3.4.23.-</ecNumber>
    </submittedName>
</protein>
<keyword evidence="1" id="KW-0472">Membrane</keyword>
<evidence type="ECO:0000313" key="2">
    <source>
        <dbReference type="EMBL" id="RDV06848.1"/>
    </source>
</evidence>
<dbReference type="InterPro" id="IPR034122">
    <property type="entry name" value="Retropepsin-like_bacterial"/>
</dbReference>
<gene>
    <name evidence="2" type="ORF">DXH95_05470</name>
</gene>
<sequence length="199" mass="21854">MYNDDAPYLIYAIMLLVLMASGLIARRLPMKQYAKMIAAWAGIFAVAFVIMSFRPEMSMAWERIKGELTGAPRQSSDEQGIRLVRQDDGHFWLRAAINNQNVDFMVDSGATTTAINANTARQIGLKADSSKLPIELETANGRISVASATVPSIVVGEYQVDEHDVVISDKFGDTNVVGMNFLDSFGSWSVTGDVMQLKP</sequence>
<keyword evidence="1" id="KW-1133">Transmembrane helix</keyword>
<keyword evidence="2" id="KW-0378">Hydrolase</keyword>
<dbReference type="InterPro" id="IPR011969">
    <property type="entry name" value="Clan_AA_Asp_peptidase_C"/>
</dbReference>
<dbReference type="Proteomes" id="UP000263833">
    <property type="component" value="Unassembled WGS sequence"/>
</dbReference>
<dbReference type="CDD" id="cd05483">
    <property type="entry name" value="retropepsin_like_bacteria"/>
    <property type="match status" value="1"/>
</dbReference>
<dbReference type="NCBIfam" id="TIGR02281">
    <property type="entry name" value="clan_AA_DTGA"/>
    <property type="match status" value="1"/>
</dbReference>
<dbReference type="PROSITE" id="PS00141">
    <property type="entry name" value="ASP_PROTEASE"/>
    <property type="match status" value="1"/>
</dbReference>
<dbReference type="SUPFAM" id="SSF50630">
    <property type="entry name" value="Acid proteases"/>
    <property type="match status" value="1"/>
</dbReference>
<feature type="transmembrane region" description="Helical" evidence="1">
    <location>
        <begin position="37"/>
        <end position="53"/>
    </location>
</feature>
<keyword evidence="3" id="KW-1185">Reference proteome</keyword>
<dbReference type="InterPro" id="IPR001969">
    <property type="entry name" value="Aspartic_peptidase_AS"/>
</dbReference>
<dbReference type="GO" id="GO:0004190">
    <property type="term" value="F:aspartic-type endopeptidase activity"/>
    <property type="evidence" value="ECO:0007669"/>
    <property type="project" value="InterPro"/>
</dbReference>
<dbReference type="EMBL" id="QRGP01000001">
    <property type="protein sequence ID" value="RDV06848.1"/>
    <property type="molecule type" value="Genomic_DNA"/>
</dbReference>
<dbReference type="GO" id="GO:0006508">
    <property type="term" value="P:proteolysis"/>
    <property type="evidence" value="ECO:0007669"/>
    <property type="project" value="UniProtKB-KW"/>
</dbReference>
<feature type="transmembrane region" description="Helical" evidence="1">
    <location>
        <begin position="6"/>
        <end position="25"/>
    </location>
</feature>
<keyword evidence="1" id="KW-0812">Transmembrane</keyword>
<dbReference type="RefSeq" id="WP_115548395.1">
    <property type="nucleotide sequence ID" value="NZ_QRGP01000001.1"/>
</dbReference>
<organism evidence="2 3">
    <name type="scientific">Sphingorhabdus pulchriflava</name>
    <dbReference type="NCBI Taxonomy" id="2292257"/>
    <lineage>
        <taxon>Bacteria</taxon>
        <taxon>Pseudomonadati</taxon>
        <taxon>Pseudomonadota</taxon>
        <taxon>Alphaproteobacteria</taxon>
        <taxon>Sphingomonadales</taxon>
        <taxon>Sphingomonadaceae</taxon>
        <taxon>Sphingorhabdus</taxon>
    </lineage>
</organism>
<evidence type="ECO:0000313" key="3">
    <source>
        <dbReference type="Proteomes" id="UP000263833"/>
    </source>
</evidence>
<dbReference type="OrthoDB" id="7595324at2"/>
<dbReference type="AlphaFoldDB" id="A0A371BH21"/>
<proteinExistence type="predicted"/>
<dbReference type="Pfam" id="PF13975">
    <property type="entry name" value="gag-asp_proteas"/>
    <property type="match status" value="1"/>
</dbReference>
<accession>A0A371BH21</accession>
<reference evidence="3" key="1">
    <citation type="submission" date="2018-08" db="EMBL/GenBank/DDBJ databases">
        <authorList>
            <person name="Kim S.-J."/>
            <person name="Jung G.-Y."/>
        </authorList>
    </citation>
    <scope>NUCLEOTIDE SEQUENCE [LARGE SCALE GENOMIC DNA]</scope>
    <source>
        <strain evidence="3">GY_G</strain>
    </source>
</reference>
<name>A0A371BH21_9SPHN</name>
<evidence type="ECO:0000256" key="1">
    <source>
        <dbReference type="SAM" id="Phobius"/>
    </source>
</evidence>
<comment type="caution">
    <text evidence="2">The sequence shown here is derived from an EMBL/GenBank/DDBJ whole genome shotgun (WGS) entry which is preliminary data.</text>
</comment>
<keyword evidence="2" id="KW-0645">Protease</keyword>